<dbReference type="InterPro" id="IPR009081">
    <property type="entry name" value="PP-bd_ACP"/>
</dbReference>
<dbReference type="PROSITE" id="PS52004">
    <property type="entry name" value="KS3_2"/>
    <property type="match status" value="1"/>
</dbReference>
<dbReference type="Pfam" id="PF21089">
    <property type="entry name" value="PKS_DH_N"/>
    <property type="match status" value="1"/>
</dbReference>
<keyword evidence="11" id="KW-1185">Reference proteome</keyword>
<keyword evidence="3" id="KW-0808">Transferase</keyword>
<dbReference type="Pfam" id="PF00109">
    <property type="entry name" value="ketoacyl-synt"/>
    <property type="match status" value="1"/>
</dbReference>
<evidence type="ECO:0000259" key="7">
    <source>
        <dbReference type="PROSITE" id="PS50075"/>
    </source>
</evidence>
<dbReference type="GO" id="GO:0031177">
    <property type="term" value="F:phosphopantetheine binding"/>
    <property type="evidence" value="ECO:0007669"/>
    <property type="project" value="InterPro"/>
</dbReference>
<evidence type="ECO:0000313" key="10">
    <source>
        <dbReference type="EMBL" id="GIF87671.1"/>
    </source>
</evidence>
<feature type="region of interest" description="N-terminal hotdog fold" evidence="5">
    <location>
        <begin position="1357"/>
        <end position="1495"/>
    </location>
</feature>
<dbReference type="CDD" id="cd00833">
    <property type="entry name" value="PKS"/>
    <property type="match status" value="1"/>
</dbReference>
<reference evidence="10 11" key="1">
    <citation type="submission" date="2021-01" db="EMBL/GenBank/DDBJ databases">
        <title>Whole genome shotgun sequence of Catellatospora chokoriensis NBRC 107358.</title>
        <authorList>
            <person name="Komaki H."/>
            <person name="Tamura T."/>
        </authorList>
    </citation>
    <scope>NUCLEOTIDE SEQUENCE [LARGE SCALE GENOMIC DNA]</scope>
    <source>
        <strain evidence="10 11">NBRC 107358</strain>
    </source>
</reference>
<feature type="region of interest" description="Disordered" evidence="6">
    <location>
        <begin position="1367"/>
        <end position="1389"/>
    </location>
</feature>
<dbReference type="PROSITE" id="PS00606">
    <property type="entry name" value="KS3_1"/>
    <property type="match status" value="1"/>
</dbReference>
<dbReference type="InterPro" id="IPR020806">
    <property type="entry name" value="PKS_PP-bd"/>
</dbReference>
<dbReference type="SUPFAM" id="SSF55048">
    <property type="entry name" value="Probable ACP-binding domain of malonyl-CoA ACP transacylase"/>
    <property type="match status" value="1"/>
</dbReference>
<organism evidence="10 11">
    <name type="scientific">Catellatospora chokoriensis</name>
    <dbReference type="NCBI Taxonomy" id="310353"/>
    <lineage>
        <taxon>Bacteria</taxon>
        <taxon>Bacillati</taxon>
        <taxon>Actinomycetota</taxon>
        <taxon>Actinomycetes</taxon>
        <taxon>Micromonosporales</taxon>
        <taxon>Micromonosporaceae</taxon>
        <taxon>Catellatospora</taxon>
    </lineage>
</organism>
<dbReference type="InterPro" id="IPR049552">
    <property type="entry name" value="PKS_DH_N"/>
</dbReference>
<dbReference type="InterPro" id="IPR014030">
    <property type="entry name" value="Ketoacyl_synth_N"/>
</dbReference>
<dbReference type="InterPro" id="IPR042104">
    <property type="entry name" value="PKS_dehydratase_sf"/>
</dbReference>
<dbReference type="PROSITE" id="PS50075">
    <property type="entry name" value="CARRIER"/>
    <property type="match status" value="1"/>
</dbReference>
<dbReference type="InterPro" id="IPR036291">
    <property type="entry name" value="NAD(P)-bd_dom_sf"/>
</dbReference>
<evidence type="ECO:0000256" key="3">
    <source>
        <dbReference type="ARBA" id="ARBA00022679"/>
    </source>
</evidence>
<dbReference type="PROSITE" id="PS52019">
    <property type="entry name" value="PKS_MFAS_DH"/>
    <property type="match status" value="1"/>
</dbReference>
<dbReference type="PROSITE" id="PS00012">
    <property type="entry name" value="PHOSPHOPANTETHEINE"/>
    <property type="match status" value="1"/>
</dbReference>
<dbReference type="Gene3D" id="3.10.129.110">
    <property type="entry name" value="Polyketide synthase dehydratase"/>
    <property type="match status" value="1"/>
</dbReference>
<evidence type="ECO:0000259" key="9">
    <source>
        <dbReference type="PROSITE" id="PS52019"/>
    </source>
</evidence>
<evidence type="ECO:0000256" key="2">
    <source>
        <dbReference type="ARBA" id="ARBA00022553"/>
    </source>
</evidence>
<proteinExistence type="predicted"/>
<gene>
    <name evidence="10" type="ORF">Cch02nite_11150</name>
</gene>
<dbReference type="InterPro" id="IPR016039">
    <property type="entry name" value="Thiolase-like"/>
</dbReference>
<feature type="active site" description="Proton donor; for dehydratase activity" evidence="5">
    <location>
        <position position="1562"/>
    </location>
</feature>
<dbReference type="PANTHER" id="PTHR43775:SF51">
    <property type="entry name" value="INACTIVE PHENOLPHTHIOCEROL SYNTHESIS POLYKETIDE SYNTHASE TYPE I PKS1-RELATED"/>
    <property type="match status" value="1"/>
</dbReference>
<evidence type="ECO:0000256" key="5">
    <source>
        <dbReference type="PROSITE-ProRule" id="PRU01363"/>
    </source>
</evidence>
<dbReference type="PANTHER" id="PTHR43775">
    <property type="entry name" value="FATTY ACID SYNTHASE"/>
    <property type="match status" value="1"/>
</dbReference>
<dbReference type="SMART" id="SM00826">
    <property type="entry name" value="PKS_DH"/>
    <property type="match status" value="1"/>
</dbReference>
<name>A0A8J3NPP1_9ACTN</name>
<evidence type="ECO:0000256" key="4">
    <source>
        <dbReference type="ARBA" id="ARBA00023315"/>
    </source>
</evidence>
<dbReference type="RefSeq" id="WP_275413907.1">
    <property type="nucleotide sequence ID" value="NZ_JAAOTI010000007.1"/>
</dbReference>
<sequence length="1833" mass="193067">MANSQPVAIIGMAGRFPGADGIDRFWQNIADRQQSLTTISDDELLEWGEDPGNLNNPLYVRRRPLLEDAGAFDARCFGMTPREAEIRDPQYRLMLEVVHAALDHAGYDPTRYEGGIGVYAGSNVNRYRYDYVEQHPDLIRTVGLLAVDIANAPDYLSTFISYKLGLRGPAMTVLTACSSSLVAVHLACAALSNGDSDIAVAGGVDIEFPFHRGYQFLPGGITADDGTPRPFDEHATGTNFGNGAGAVVLKPLAAALADGDTVYSVIRGTAVNNDGDRKAGFSAPSVAGQSECIQAALRAADVDPRTITLVEAHGTATPVGDPIELTGLTDAFRTVAGGDLTPGSCAIGSVKSNIGHLGQAAGIAGLIKATLALHHRTIPASINFTTPNPAVDWSTSPFSVATRTRPWTVPDGQPRRASVSSFGVGGTNAHAVLEEAPAPTEPACTAEPPVRELVIWSAADETAADALRERLADHFAGFGDVHGDQAEPAPRRFGDAANTLRIGRTARRVRGAVVAVDAADAAGALRDPGRIVQSDGVHRQLVFGFPGQGAQQPGALADLYRDERTFRAGCDASFDVLEPLLGTDLRQLWLNGNPAELAETEVAQPLLYTIEYTLAHCLMRWGVEPSMLFGHSLGELVAAGVAGVLDFESGLRAVAGRAKAMARMPRGRMIAVAAAVEELADLQTDGVGVAAVNGARQTVLSGPVEAVAAVEAELGRRKVATRALRTSHGFHSASMADAAVEFEQLLSTLPLNTPEVPVISALTGEPVTAEEARSPRFWARQLVEPVLLDRVVGTVLAAGPSTVVEVGPGRTLAALLRGRPDMRATNSRSLPTTSPGAGTTHLLDELFAEVWVAGGNIAGWRDPAERQYRRTAVPGYPYQRRHYWLDRASAHEPRSPATPTPATPTPAARAVADEDLAVAPTRAELSPPSGQSWSLSTLEWIRDRDGSSSGTYVSLPLGVALVVASERNRARLQAAFGRAGYRTVVAVPGEFDPNDATAWRRLLERLDQAGTRPDVVAHALLLDAAPGADSSALEQDLDSAVYSLYAGVRACAEWQRRHRHTPTLVVLGRHQVDVTGSEPLNPAAAGAQALLRSVARELPGVTAACLDVSDNTPEDVLAGELRVLGDPLVALRGATRWLPRLRRLPAVASGSRPQLRRHGVHLITGGLRGIGLVTARALVDTGLRPRLGLLGRSLPDPATTDGQRLRDELEAFAAAGAEVELLIADVTEVASLTEAVDRLEARFGRVNGVFHSAGVPGGGLAERRAPSDIRAVLAPKTLGVLRLEEVFAKRPELDFLILYSSQAALAGLYGSADYAAANAFLDAHARNQVGAERATVSVQWPGWSEVGMATRSNVGLAALTGARVAAETAPSTAAPGGTDEPDGATDPRTVLTRRYAPGSSWELDEHVFEGNPVLPGTALLELAVLAGRQKLGESDLIELRDVVFLAPVVGATEIRVLAEDIAGSLRFHIQGRGMVASGEWTEHAAGTITTAKAVTGTDVAALWAELPMLEYDGLAGWIDFGTRWPEVSRSHGDGVQRIAEFALREEFHAELAEHPLHPAVVDAASGVLTDIERGRSYAPFLYRRVTVLKPLSPRVTVHARLTTDQGTKPRPTDFDLYDTDTGELLVRLSGFTLREVKGGMFGTGATPTPPAAGPANPIAVEPDERAPGLLNPRTGSEVLLTLLAGGLPPVVSVDPAGSRLQVEGMPWLDEPAYAPAPAGAEAPPPASPAPMESAAAVAAPRPTSAVPATRNPVPETDESAGGGSVVEVLGSLWTAALGVTDIGPDEDFFDVGGNSLAAVALIDLINRRFGVGLGAGAMFEFPTIRLLAGAIEG</sequence>
<dbReference type="InterPro" id="IPR036736">
    <property type="entry name" value="ACP-like_sf"/>
</dbReference>
<dbReference type="Gene3D" id="3.40.50.720">
    <property type="entry name" value="NAD(P)-binding Rossmann-like Domain"/>
    <property type="match status" value="1"/>
</dbReference>
<dbReference type="InterPro" id="IPR020807">
    <property type="entry name" value="PKS_DH"/>
</dbReference>
<dbReference type="InterPro" id="IPR016035">
    <property type="entry name" value="Acyl_Trfase/lysoPLipase"/>
</dbReference>
<feature type="domain" description="Carrier" evidence="7">
    <location>
        <begin position="1760"/>
        <end position="1833"/>
    </location>
</feature>
<dbReference type="Pfam" id="PF00698">
    <property type="entry name" value="Acyl_transf_1"/>
    <property type="match status" value="1"/>
</dbReference>
<dbReference type="InterPro" id="IPR001227">
    <property type="entry name" value="Ac_transferase_dom_sf"/>
</dbReference>
<dbReference type="Gene3D" id="3.30.70.3290">
    <property type="match status" value="1"/>
</dbReference>
<feature type="region of interest" description="Disordered" evidence="6">
    <location>
        <begin position="1713"/>
        <end position="1762"/>
    </location>
</feature>
<keyword evidence="2" id="KW-0597">Phosphoprotein</keyword>
<dbReference type="EMBL" id="BONG01000005">
    <property type="protein sequence ID" value="GIF87671.1"/>
    <property type="molecule type" value="Genomic_DNA"/>
</dbReference>
<dbReference type="SUPFAM" id="SSF47336">
    <property type="entry name" value="ACP-like"/>
    <property type="match status" value="1"/>
</dbReference>
<dbReference type="Pfam" id="PF02801">
    <property type="entry name" value="Ketoacyl-synt_C"/>
    <property type="match status" value="1"/>
</dbReference>
<dbReference type="InterPro" id="IPR057326">
    <property type="entry name" value="KR_dom"/>
</dbReference>
<dbReference type="InterPro" id="IPR032821">
    <property type="entry name" value="PKS_assoc"/>
</dbReference>
<evidence type="ECO:0008006" key="12">
    <source>
        <dbReference type="Google" id="ProtNLM"/>
    </source>
</evidence>
<dbReference type="Gene3D" id="3.40.366.10">
    <property type="entry name" value="Malonyl-Coenzyme A Acyl Carrier Protein, domain 2"/>
    <property type="match status" value="1"/>
</dbReference>
<dbReference type="InterPro" id="IPR050091">
    <property type="entry name" value="PKS_NRPS_Biosynth_Enz"/>
</dbReference>
<dbReference type="SMART" id="SM00823">
    <property type="entry name" value="PKS_PP"/>
    <property type="match status" value="1"/>
</dbReference>
<dbReference type="SUPFAM" id="SSF51735">
    <property type="entry name" value="NAD(P)-binding Rossmann-fold domains"/>
    <property type="match status" value="2"/>
</dbReference>
<keyword evidence="4" id="KW-0012">Acyltransferase</keyword>
<dbReference type="InterPro" id="IPR014043">
    <property type="entry name" value="Acyl_transferase_dom"/>
</dbReference>
<feature type="region of interest" description="Disordered" evidence="6">
    <location>
        <begin position="890"/>
        <end position="909"/>
    </location>
</feature>
<dbReference type="InterPro" id="IPR049900">
    <property type="entry name" value="PKS_mFAS_DH"/>
</dbReference>
<dbReference type="Pfam" id="PF14765">
    <property type="entry name" value="PS-DH"/>
    <property type="match status" value="1"/>
</dbReference>
<dbReference type="GO" id="GO:0004315">
    <property type="term" value="F:3-oxoacyl-[acyl-carrier-protein] synthase activity"/>
    <property type="evidence" value="ECO:0007669"/>
    <property type="project" value="InterPro"/>
</dbReference>
<dbReference type="Pfam" id="PF00550">
    <property type="entry name" value="PP-binding"/>
    <property type="match status" value="1"/>
</dbReference>
<dbReference type="SMART" id="SM00827">
    <property type="entry name" value="PKS_AT"/>
    <property type="match status" value="1"/>
</dbReference>
<evidence type="ECO:0000259" key="8">
    <source>
        <dbReference type="PROSITE" id="PS52004"/>
    </source>
</evidence>
<dbReference type="SMART" id="SM00825">
    <property type="entry name" value="PKS_KS"/>
    <property type="match status" value="1"/>
</dbReference>
<accession>A0A8J3NPP1</accession>
<feature type="compositionally biased region" description="Low complexity" evidence="6">
    <location>
        <begin position="1729"/>
        <end position="1748"/>
    </location>
</feature>
<dbReference type="SMART" id="SM01294">
    <property type="entry name" value="PKS_PP_betabranch"/>
    <property type="match status" value="1"/>
</dbReference>
<dbReference type="InterPro" id="IPR013968">
    <property type="entry name" value="PKS_KR"/>
</dbReference>
<dbReference type="InterPro" id="IPR020841">
    <property type="entry name" value="PKS_Beta-ketoAc_synthase_dom"/>
</dbReference>
<dbReference type="Pfam" id="PF16197">
    <property type="entry name" value="KAsynt_C_assoc"/>
    <property type="match status" value="1"/>
</dbReference>
<keyword evidence="1" id="KW-0596">Phosphopantetheine</keyword>
<feature type="active site" description="Proton acceptor; for dehydratase activity" evidence="5">
    <location>
        <position position="1406"/>
    </location>
</feature>
<evidence type="ECO:0000256" key="6">
    <source>
        <dbReference type="SAM" id="MobiDB-lite"/>
    </source>
</evidence>
<dbReference type="InterPro" id="IPR018201">
    <property type="entry name" value="Ketoacyl_synth_AS"/>
</dbReference>
<protein>
    <recommendedName>
        <fullName evidence="12">Acyl transferase domain-containing protein</fullName>
    </recommendedName>
</protein>
<dbReference type="InterPro" id="IPR016036">
    <property type="entry name" value="Malonyl_transacylase_ACP-bd"/>
</dbReference>
<feature type="domain" description="Ketosynthase family 3 (KS3)" evidence="8">
    <location>
        <begin position="4"/>
        <end position="435"/>
    </location>
</feature>
<feature type="domain" description="PKS/mFAS DH" evidence="9">
    <location>
        <begin position="1357"/>
        <end position="1642"/>
    </location>
</feature>
<dbReference type="SUPFAM" id="SSF52151">
    <property type="entry name" value="FabD/lysophospholipase-like"/>
    <property type="match status" value="1"/>
</dbReference>
<dbReference type="Pfam" id="PF08659">
    <property type="entry name" value="KR"/>
    <property type="match status" value="1"/>
</dbReference>
<evidence type="ECO:0000256" key="1">
    <source>
        <dbReference type="ARBA" id="ARBA00022450"/>
    </source>
</evidence>
<dbReference type="InterPro" id="IPR049551">
    <property type="entry name" value="PKS_DH_C"/>
</dbReference>
<dbReference type="Proteomes" id="UP000619293">
    <property type="component" value="Unassembled WGS sequence"/>
</dbReference>
<dbReference type="SMART" id="SM00822">
    <property type="entry name" value="PKS_KR"/>
    <property type="match status" value="1"/>
</dbReference>
<dbReference type="GO" id="GO:0006633">
    <property type="term" value="P:fatty acid biosynthetic process"/>
    <property type="evidence" value="ECO:0007669"/>
    <property type="project" value="InterPro"/>
</dbReference>
<feature type="region of interest" description="C-terminal hotdog fold" evidence="5">
    <location>
        <begin position="1508"/>
        <end position="1642"/>
    </location>
</feature>
<dbReference type="Gene3D" id="1.10.1200.10">
    <property type="entry name" value="ACP-like"/>
    <property type="match status" value="1"/>
</dbReference>
<dbReference type="CDD" id="cd08953">
    <property type="entry name" value="KR_2_SDR_x"/>
    <property type="match status" value="1"/>
</dbReference>
<dbReference type="InterPro" id="IPR006162">
    <property type="entry name" value="Ppantetheine_attach_site"/>
</dbReference>
<dbReference type="Gene3D" id="3.40.47.10">
    <property type="match status" value="1"/>
</dbReference>
<dbReference type="SUPFAM" id="SSF53901">
    <property type="entry name" value="Thiolase-like"/>
    <property type="match status" value="1"/>
</dbReference>
<dbReference type="InterPro" id="IPR014031">
    <property type="entry name" value="Ketoacyl_synth_C"/>
</dbReference>
<dbReference type="GO" id="GO:0004312">
    <property type="term" value="F:fatty acid synthase activity"/>
    <property type="evidence" value="ECO:0007669"/>
    <property type="project" value="TreeGrafter"/>
</dbReference>
<evidence type="ECO:0000313" key="11">
    <source>
        <dbReference type="Proteomes" id="UP000619293"/>
    </source>
</evidence>
<comment type="caution">
    <text evidence="10">The sequence shown here is derived from an EMBL/GenBank/DDBJ whole genome shotgun (WGS) entry which is preliminary data.</text>
</comment>